<name>A0A2N8KM27_9BURK</name>
<feature type="domain" description="Histidine kinase" evidence="10">
    <location>
        <begin position="324"/>
        <end position="549"/>
    </location>
</feature>
<sequence>MSTFMEAFLSGIALLLFAAILVLLHFLRKMLAEARRLRLDAREARASREMQTRLLDATPTLVAALDGMNRYLTVNRAFENMVGLDRSRLIGAKAGSLHGAAGSLGAQLEAFAAQCAVADRAIAEVIEVHAADGRAIEGMLIVQPFRGDDDAPRGALVALVDASARLSAEREAREIRDTVEDLTRTLPMAFFRIREEPGGHRWIPYLVGQTERFLRMSSREIRQQSGRGNLPNILEDYWPAADAAVDASRDGGKPIQIDLATHRAGDDGWVRVGTALPRRLADGSVLWNGYLLDVTQEHRDAEALSRAKAEADANAQAKSRFLAAMSHEIRTPLATTLGALELLRDTPMDDYQRQQVDLADSASRLLIEILGDILDFSRLEDGPVPVESIPYSLREVLDQVTHIFSAKAREKGLTLDACVAPEIAAQYRGDPVRVKQILLNLIGNAIKFTVAGGISILVRTAPAGSAAAASVQTVLISVSDTGIGISAEAQSRLFRPFSQADASTVRQYGGSGLGLAICMRLSRLMGGSIQVQSTEGVGSRFDVTLPLHILQLDPPDSILAGKRIRIEVHRAADDAALQAYARALGMRPVEPPGAADLHIVELPQPGPSPLPATLYFAPGGYAPETLPPGTSPAQMLAGGPVLFGELARTCLSALQTEHPVTKSPAALRENGAVLETRRILIVEDHLPYQIVIRNMVDKLGWQADVVSDGRQALNQLERAPYALMLTDCHMPDMDGFELTRRVRAHDDARIRTLPVVGLSADVQSEYVERLRQAGLNDFLVKPVSLSTLRKCIGRWTDESH</sequence>
<dbReference type="Gene3D" id="3.40.50.2300">
    <property type="match status" value="1"/>
</dbReference>
<organism evidence="13 14">
    <name type="scientific">Achromobacter pulmonis</name>
    <dbReference type="NCBI Taxonomy" id="1389932"/>
    <lineage>
        <taxon>Bacteria</taxon>
        <taxon>Pseudomonadati</taxon>
        <taxon>Pseudomonadota</taxon>
        <taxon>Betaproteobacteria</taxon>
        <taxon>Burkholderiales</taxon>
        <taxon>Alcaligenaceae</taxon>
        <taxon>Achromobacter</taxon>
    </lineage>
</organism>
<dbReference type="SUPFAM" id="SSF55874">
    <property type="entry name" value="ATPase domain of HSP90 chaperone/DNA topoisomerase II/histidine kinase"/>
    <property type="match status" value="1"/>
</dbReference>
<evidence type="ECO:0000256" key="6">
    <source>
        <dbReference type="ARBA" id="ARBA00023026"/>
    </source>
</evidence>
<dbReference type="SMART" id="SM00388">
    <property type="entry name" value="HisKA"/>
    <property type="match status" value="1"/>
</dbReference>
<protein>
    <recommendedName>
        <fullName evidence="8">Virulence sensor protein BvgS</fullName>
        <ecNumber evidence="2">2.7.13.3</ecNumber>
    </recommendedName>
</protein>
<accession>A0A2N8KM27</accession>
<dbReference type="InterPro" id="IPR013656">
    <property type="entry name" value="PAS_4"/>
</dbReference>
<dbReference type="CDD" id="cd16922">
    <property type="entry name" value="HATPase_EvgS-ArcB-TorS-like"/>
    <property type="match status" value="1"/>
</dbReference>
<dbReference type="SMART" id="SM00387">
    <property type="entry name" value="HATPase_c"/>
    <property type="match status" value="1"/>
</dbReference>
<dbReference type="PROSITE" id="PS50112">
    <property type="entry name" value="PAS"/>
    <property type="match status" value="1"/>
</dbReference>
<keyword evidence="14" id="KW-1185">Reference proteome</keyword>
<evidence type="ECO:0000256" key="1">
    <source>
        <dbReference type="ARBA" id="ARBA00000085"/>
    </source>
</evidence>
<dbReference type="RefSeq" id="WP_102772571.1">
    <property type="nucleotide sequence ID" value="NZ_POQS01000002.1"/>
</dbReference>
<evidence type="ECO:0000259" key="12">
    <source>
        <dbReference type="PROSITE" id="PS50112"/>
    </source>
</evidence>
<evidence type="ECO:0000256" key="2">
    <source>
        <dbReference type="ARBA" id="ARBA00012438"/>
    </source>
</evidence>
<dbReference type="CDD" id="cd00082">
    <property type="entry name" value="HisKA"/>
    <property type="match status" value="1"/>
</dbReference>
<keyword evidence="4" id="KW-0732">Signal</keyword>
<dbReference type="InterPro" id="IPR003594">
    <property type="entry name" value="HATPase_dom"/>
</dbReference>
<dbReference type="Gene3D" id="1.10.287.130">
    <property type="match status" value="1"/>
</dbReference>
<keyword evidence="5" id="KW-0902">Two-component regulatory system</keyword>
<dbReference type="InterPro" id="IPR004358">
    <property type="entry name" value="Sig_transdc_His_kin-like_C"/>
</dbReference>
<dbReference type="Proteomes" id="UP000235994">
    <property type="component" value="Unassembled WGS sequence"/>
</dbReference>
<dbReference type="InterPro" id="IPR001789">
    <property type="entry name" value="Sig_transdc_resp-reg_receiver"/>
</dbReference>
<dbReference type="Gene3D" id="3.30.450.20">
    <property type="entry name" value="PAS domain"/>
    <property type="match status" value="1"/>
</dbReference>
<dbReference type="PROSITE" id="PS50109">
    <property type="entry name" value="HIS_KIN"/>
    <property type="match status" value="1"/>
</dbReference>
<evidence type="ECO:0000256" key="3">
    <source>
        <dbReference type="ARBA" id="ARBA00022553"/>
    </source>
</evidence>
<dbReference type="PANTHER" id="PTHR45339">
    <property type="entry name" value="HYBRID SIGNAL TRANSDUCTION HISTIDINE KINASE J"/>
    <property type="match status" value="1"/>
</dbReference>
<dbReference type="SUPFAM" id="SSF52172">
    <property type="entry name" value="CheY-like"/>
    <property type="match status" value="1"/>
</dbReference>
<gene>
    <name evidence="13" type="ORF">C1I89_09945</name>
</gene>
<evidence type="ECO:0000259" key="11">
    <source>
        <dbReference type="PROSITE" id="PS50110"/>
    </source>
</evidence>
<dbReference type="InterPro" id="IPR005467">
    <property type="entry name" value="His_kinase_dom"/>
</dbReference>
<dbReference type="EMBL" id="POQS01000002">
    <property type="protein sequence ID" value="PND34506.1"/>
    <property type="molecule type" value="Genomic_DNA"/>
</dbReference>
<dbReference type="NCBIfam" id="TIGR00229">
    <property type="entry name" value="sensory_box"/>
    <property type="match status" value="1"/>
</dbReference>
<dbReference type="EC" id="2.7.13.3" evidence="2"/>
<evidence type="ECO:0000256" key="5">
    <source>
        <dbReference type="ARBA" id="ARBA00023012"/>
    </source>
</evidence>
<dbReference type="SMART" id="SM00448">
    <property type="entry name" value="REC"/>
    <property type="match status" value="1"/>
</dbReference>
<dbReference type="Gene3D" id="3.30.565.10">
    <property type="entry name" value="Histidine kinase-like ATPase, C-terminal domain"/>
    <property type="match status" value="1"/>
</dbReference>
<feature type="modified residue" description="4-aspartylphosphate" evidence="9">
    <location>
        <position position="727"/>
    </location>
</feature>
<dbReference type="CDD" id="cd17546">
    <property type="entry name" value="REC_hyHK_CKI1_RcsC-like"/>
    <property type="match status" value="1"/>
</dbReference>
<comment type="function">
    <text evidence="7">Member of the two-component regulatory system BvgS/BvgA. Phosphorylates BvgA via a four-step phosphorelay in response to environmental signals.</text>
</comment>
<dbReference type="InterPro" id="IPR003661">
    <property type="entry name" value="HisK_dim/P_dom"/>
</dbReference>
<keyword evidence="3 9" id="KW-0597">Phosphoprotein</keyword>
<dbReference type="PROSITE" id="PS50110">
    <property type="entry name" value="RESPONSE_REGULATORY"/>
    <property type="match status" value="1"/>
</dbReference>
<evidence type="ECO:0000256" key="9">
    <source>
        <dbReference type="PROSITE-ProRule" id="PRU00169"/>
    </source>
</evidence>
<evidence type="ECO:0000256" key="7">
    <source>
        <dbReference type="ARBA" id="ARBA00058004"/>
    </source>
</evidence>
<dbReference type="InterPro" id="IPR035965">
    <property type="entry name" value="PAS-like_dom_sf"/>
</dbReference>
<comment type="catalytic activity">
    <reaction evidence="1">
        <text>ATP + protein L-histidine = ADP + protein N-phospho-L-histidine.</text>
        <dbReference type="EC" id="2.7.13.3"/>
    </reaction>
</comment>
<feature type="domain" description="PAS" evidence="12">
    <location>
        <begin position="47"/>
        <end position="91"/>
    </location>
</feature>
<dbReference type="InterPro" id="IPR036097">
    <property type="entry name" value="HisK_dim/P_sf"/>
</dbReference>
<keyword evidence="6" id="KW-0843">Virulence</keyword>
<dbReference type="Pfam" id="PF08448">
    <property type="entry name" value="PAS_4"/>
    <property type="match status" value="1"/>
</dbReference>
<dbReference type="AlphaFoldDB" id="A0A2N8KM27"/>
<evidence type="ECO:0000256" key="4">
    <source>
        <dbReference type="ARBA" id="ARBA00022729"/>
    </source>
</evidence>
<dbReference type="FunFam" id="3.30.565.10:FF:000010">
    <property type="entry name" value="Sensor histidine kinase RcsC"/>
    <property type="match status" value="1"/>
</dbReference>
<dbReference type="SUPFAM" id="SSF55785">
    <property type="entry name" value="PYP-like sensor domain (PAS domain)"/>
    <property type="match status" value="1"/>
</dbReference>
<dbReference type="InterPro" id="IPR000014">
    <property type="entry name" value="PAS"/>
</dbReference>
<feature type="domain" description="Response regulatory" evidence="11">
    <location>
        <begin position="678"/>
        <end position="796"/>
    </location>
</feature>
<dbReference type="SUPFAM" id="SSF47384">
    <property type="entry name" value="Homodimeric domain of signal transducing histidine kinase"/>
    <property type="match status" value="1"/>
</dbReference>
<dbReference type="Pfam" id="PF00072">
    <property type="entry name" value="Response_reg"/>
    <property type="match status" value="1"/>
</dbReference>
<evidence type="ECO:0000313" key="13">
    <source>
        <dbReference type="EMBL" id="PND34506.1"/>
    </source>
</evidence>
<dbReference type="GO" id="GO:0000155">
    <property type="term" value="F:phosphorelay sensor kinase activity"/>
    <property type="evidence" value="ECO:0007669"/>
    <property type="project" value="InterPro"/>
</dbReference>
<evidence type="ECO:0000256" key="8">
    <source>
        <dbReference type="ARBA" id="ARBA00070152"/>
    </source>
</evidence>
<proteinExistence type="predicted"/>
<dbReference type="InterPro" id="IPR011006">
    <property type="entry name" value="CheY-like_superfamily"/>
</dbReference>
<dbReference type="PRINTS" id="PR00344">
    <property type="entry name" value="BCTRLSENSOR"/>
</dbReference>
<dbReference type="Pfam" id="PF00512">
    <property type="entry name" value="HisKA"/>
    <property type="match status" value="1"/>
</dbReference>
<dbReference type="PANTHER" id="PTHR45339:SF1">
    <property type="entry name" value="HYBRID SIGNAL TRANSDUCTION HISTIDINE KINASE J"/>
    <property type="match status" value="1"/>
</dbReference>
<reference evidence="13 14" key="1">
    <citation type="submission" date="2018-01" db="EMBL/GenBank/DDBJ databases">
        <title>The draft genome of an aniline degradation strain ANB-1.</title>
        <authorList>
            <person name="Zhang L."/>
            <person name="Jiang J."/>
        </authorList>
    </citation>
    <scope>NUCLEOTIDE SEQUENCE [LARGE SCALE GENOMIC DNA]</scope>
    <source>
        <strain evidence="13 14">ANB-1</strain>
    </source>
</reference>
<evidence type="ECO:0000259" key="10">
    <source>
        <dbReference type="PROSITE" id="PS50109"/>
    </source>
</evidence>
<dbReference type="InterPro" id="IPR036890">
    <property type="entry name" value="HATPase_C_sf"/>
</dbReference>
<comment type="caution">
    <text evidence="13">The sequence shown here is derived from an EMBL/GenBank/DDBJ whole genome shotgun (WGS) entry which is preliminary data.</text>
</comment>
<dbReference type="Pfam" id="PF02518">
    <property type="entry name" value="HATPase_c"/>
    <property type="match status" value="1"/>
</dbReference>
<evidence type="ECO:0000313" key="14">
    <source>
        <dbReference type="Proteomes" id="UP000235994"/>
    </source>
</evidence>